<comment type="caution">
    <text evidence="2">The sequence shown here is derived from an EMBL/GenBank/DDBJ whole genome shotgun (WGS) entry which is preliminary data.</text>
</comment>
<evidence type="ECO:0000313" key="3">
    <source>
        <dbReference type="Proteomes" id="UP000037109"/>
    </source>
</evidence>
<dbReference type="OrthoDB" id="9785192at2"/>
<dbReference type="EMBL" id="LGUF01000007">
    <property type="protein sequence ID" value="KON87088.1"/>
    <property type="molecule type" value="Genomic_DNA"/>
</dbReference>
<dbReference type="AlphaFoldDB" id="A0A0M0GBF5"/>
<keyword evidence="3" id="KW-1185">Reference proteome</keyword>
<evidence type="ECO:0008006" key="4">
    <source>
        <dbReference type="Google" id="ProtNLM"/>
    </source>
</evidence>
<dbReference type="Proteomes" id="UP000037109">
    <property type="component" value="Unassembled WGS sequence"/>
</dbReference>
<protein>
    <recommendedName>
        <fullName evidence="4">Periplasmic immunogenic protein</fullName>
    </recommendedName>
</protein>
<name>A0A0M0GBF5_SPOGL</name>
<organism evidence="2 3">
    <name type="scientific">Sporosarcina globispora</name>
    <name type="common">Bacillus globisporus</name>
    <dbReference type="NCBI Taxonomy" id="1459"/>
    <lineage>
        <taxon>Bacteria</taxon>
        <taxon>Bacillati</taxon>
        <taxon>Bacillota</taxon>
        <taxon>Bacilli</taxon>
        <taxon>Bacillales</taxon>
        <taxon>Caryophanaceae</taxon>
        <taxon>Sporosarcina</taxon>
    </lineage>
</organism>
<evidence type="ECO:0000313" key="2">
    <source>
        <dbReference type="EMBL" id="KON87088.1"/>
    </source>
</evidence>
<gene>
    <name evidence="2" type="ORF">AF332_09885</name>
</gene>
<dbReference type="Gene3D" id="3.30.70.2970">
    <property type="entry name" value="Protein of unknown function (DUF541), domain 2"/>
    <property type="match status" value="1"/>
</dbReference>
<dbReference type="RefSeq" id="WP_053434436.1">
    <property type="nucleotide sequence ID" value="NZ_LGUF01000007.1"/>
</dbReference>
<proteinExistence type="predicted"/>
<sequence>MYYYQPFVRNSVQTGRHSRFRPNILRVSGEGKLAVQPDQANIKLGVVTEDEELQNAQEQNAAAISNIKKSLNDIGITDKQIQTSDFTIFPQYDFVDGKQIFRGYRVEHILSITVNEIEDTGLVVDTAVDNGANIVRGINFEAENQSELYQHALSLAVMDAYKKAETIAASLRVQLISTPVSVTEGTFGIEQPVSFQSSPFVKSAVSTPIQPGTIDIETHITAEFTYYS</sequence>
<dbReference type="PANTHER" id="PTHR34387">
    <property type="entry name" value="SLR1258 PROTEIN"/>
    <property type="match status" value="1"/>
</dbReference>
<dbReference type="Gene3D" id="3.30.110.170">
    <property type="entry name" value="Protein of unknown function (DUF541), domain 1"/>
    <property type="match status" value="1"/>
</dbReference>
<dbReference type="PANTHER" id="PTHR34387:SF2">
    <property type="entry name" value="SLR1258 PROTEIN"/>
    <property type="match status" value="1"/>
</dbReference>
<reference evidence="3" key="1">
    <citation type="submission" date="2015-07" db="EMBL/GenBank/DDBJ databases">
        <title>Fjat-10036 dsm4.</title>
        <authorList>
            <person name="Liu B."/>
            <person name="Wang J."/>
            <person name="Zhu Y."/>
            <person name="Liu G."/>
            <person name="Chen Q."/>
            <person name="Chen Z."/>
            <person name="Lan J."/>
            <person name="Che J."/>
            <person name="Ge C."/>
            <person name="Shi H."/>
            <person name="Pan Z."/>
            <person name="Liu X."/>
        </authorList>
    </citation>
    <scope>NUCLEOTIDE SEQUENCE [LARGE SCALE GENOMIC DNA]</scope>
    <source>
        <strain evidence="3">DSM 4</strain>
    </source>
</reference>
<feature type="coiled-coil region" evidence="1">
    <location>
        <begin position="46"/>
        <end position="73"/>
    </location>
</feature>
<dbReference type="STRING" id="1459.AF332_09885"/>
<dbReference type="InterPro" id="IPR007497">
    <property type="entry name" value="SIMPL/DUF541"/>
</dbReference>
<dbReference type="PATRIC" id="fig|1459.3.peg.2100"/>
<keyword evidence="1" id="KW-0175">Coiled coil</keyword>
<accession>A0A0M0GBF5</accession>
<dbReference type="Pfam" id="PF04402">
    <property type="entry name" value="SIMPL"/>
    <property type="match status" value="1"/>
</dbReference>
<dbReference type="GO" id="GO:0006974">
    <property type="term" value="P:DNA damage response"/>
    <property type="evidence" value="ECO:0007669"/>
    <property type="project" value="TreeGrafter"/>
</dbReference>
<evidence type="ECO:0000256" key="1">
    <source>
        <dbReference type="SAM" id="Coils"/>
    </source>
</evidence>
<dbReference type="InterPro" id="IPR052022">
    <property type="entry name" value="26kDa_periplasmic_antigen"/>
</dbReference>